<reference evidence="1" key="2">
    <citation type="journal article" date="2015" name="Data Brief">
        <title>Shoot transcriptome of the giant reed, Arundo donax.</title>
        <authorList>
            <person name="Barrero R.A."/>
            <person name="Guerrero F.D."/>
            <person name="Moolhuijzen P."/>
            <person name="Goolsby J.A."/>
            <person name="Tidwell J."/>
            <person name="Bellgard S.E."/>
            <person name="Bellgard M.I."/>
        </authorList>
    </citation>
    <scope>NUCLEOTIDE SEQUENCE</scope>
    <source>
        <tissue evidence="1">Shoot tissue taken approximately 20 cm above the soil surface</tissue>
    </source>
</reference>
<organism evidence="1">
    <name type="scientific">Arundo donax</name>
    <name type="common">Giant reed</name>
    <name type="synonym">Donax arundinaceus</name>
    <dbReference type="NCBI Taxonomy" id="35708"/>
    <lineage>
        <taxon>Eukaryota</taxon>
        <taxon>Viridiplantae</taxon>
        <taxon>Streptophyta</taxon>
        <taxon>Embryophyta</taxon>
        <taxon>Tracheophyta</taxon>
        <taxon>Spermatophyta</taxon>
        <taxon>Magnoliopsida</taxon>
        <taxon>Liliopsida</taxon>
        <taxon>Poales</taxon>
        <taxon>Poaceae</taxon>
        <taxon>PACMAD clade</taxon>
        <taxon>Arundinoideae</taxon>
        <taxon>Arundineae</taxon>
        <taxon>Arundo</taxon>
    </lineage>
</organism>
<reference evidence="1" key="1">
    <citation type="submission" date="2014-09" db="EMBL/GenBank/DDBJ databases">
        <authorList>
            <person name="Magalhaes I.L.F."/>
            <person name="Oliveira U."/>
            <person name="Santos F.R."/>
            <person name="Vidigal T.H.D.A."/>
            <person name="Brescovit A.D."/>
            <person name="Santos A.J."/>
        </authorList>
    </citation>
    <scope>NUCLEOTIDE SEQUENCE</scope>
    <source>
        <tissue evidence="1">Shoot tissue taken approximately 20 cm above the soil surface</tissue>
    </source>
</reference>
<proteinExistence type="predicted"/>
<dbReference type="AlphaFoldDB" id="A0A0A9A6D2"/>
<accession>A0A0A9A6D2</accession>
<dbReference type="EMBL" id="GBRH01250646">
    <property type="protein sequence ID" value="JAD47249.1"/>
    <property type="molecule type" value="Transcribed_RNA"/>
</dbReference>
<protein>
    <submittedName>
        <fullName evidence="1">Uncharacterized protein</fullName>
    </submittedName>
</protein>
<name>A0A0A9A6D2_ARUDO</name>
<sequence>MSRDFDAFLDCQAGYRIAPFVKSRVRYLSPLKCIVPSCC</sequence>
<evidence type="ECO:0000313" key="1">
    <source>
        <dbReference type="EMBL" id="JAD47249.1"/>
    </source>
</evidence>